<evidence type="ECO:0000256" key="4">
    <source>
        <dbReference type="SAM" id="Phobius"/>
    </source>
</evidence>
<dbReference type="PANTHER" id="PTHR33365:SF4">
    <property type="entry name" value="CYCLOCHLOROTINE BIOSYNTHESIS PROTEIN O"/>
    <property type="match status" value="1"/>
</dbReference>
<dbReference type="InterPro" id="IPR021765">
    <property type="entry name" value="UstYa-like"/>
</dbReference>
<reference evidence="5" key="1">
    <citation type="journal article" date="2021" name="Nat. Commun.">
        <title>Genetic determinants of endophytism in the Arabidopsis root mycobiome.</title>
        <authorList>
            <person name="Mesny F."/>
            <person name="Miyauchi S."/>
            <person name="Thiergart T."/>
            <person name="Pickel B."/>
            <person name="Atanasova L."/>
            <person name="Karlsson M."/>
            <person name="Huettel B."/>
            <person name="Barry K.W."/>
            <person name="Haridas S."/>
            <person name="Chen C."/>
            <person name="Bauer D."/>
            <person name="Andreopoulos W."/>
            <person name="Pangilinan J."/>
            <person name="LaButti K."/>
            <person name="Riley R."/>
            <person name="Lipzen A."/>
            <person name="Clum A."/>
            <person name="Drula E."/>
            <person name="Henrissat B."/>
            <person name="Kohler A."/>
            <person name="Grigoriev I.V."/>
            <person name="Martin F.M."/>
            <person name="Hacquard S."/>
        </authorList>
    </citation>
    <scope>NUCLEOTIDE SEQUENCE</scope>
    <source>
        <strain evidence="5">MPI-CAGE-AT-0023</strain>
    </source>
</reference>
<dbReference type="GeneID" id="70219699"/>
<dbReference type="RefSeq" id="XP_046052699.1">
    <property type="nucleotide sequence ID" value="XM_046189745.1"/>
</dbReference>
<keyword evidence="4" id="KW-1133">Transmembrane helix</keyword>
<comment type="pathway">
    <text evidence="1">Mycotoxin biosynthesis.</text>
</comment>
<dbReference type="AlphaFoldDB" id="A0A9P9HPI6"/>
<evidence type="ECO:0000313" key="6">
    <source>
        <dbReference type="Proteomes" id="UP000720189"/>
    </source>
</evidence>
<accession>A0A9P9HPI6</accession>
<feature type="transmembrane region" description="Helical" evidence="4">
    <location>
        <begin position="62"/>
        <end position="84"/>
    </location>
</feature>
<dbReference type="Proteomes" id="UP000720189">
    <property type="component" value="Unassembled WGS sequence"/>
</dbReference>
<evidence type="ECO:0000256" key="1">
    <source>
        <dbReference type="ARBA" id="ARBA00004685"/>
    </source>
</evidence>
<evidence type="ECO:0000256" key="2">
    <source>
        <dbReference type="ARBA" id="ARBA00035112"/>
    </source>
</evidence>
<keyword evidence="4" id="KW-0812">Transmembrane</keyword>
<name>A0A9P9HPI6_FUSRE</name>
<feature type="region of interest" description="Disordered" evidence="3">
    <location>
        <begin position="19"/>
        <end position="44"/>
    </location>
</feature>
<keyword evidence="4" id="KW-0472">Membrane</keyword>
<organism evidence="5 6">
    <name type="scientific">Fusarium redolens</name>
    <dbReference type="NCBI Taxonomy" id="48865"/>
    <lineage>
        <taxon>Eukaryota</taxon>
        <taxon>Fungi</taxon>
        <taxon>Dikarya</taxon>
        <taxon>Ascomycota</taxon>
        <taxon>Pezizomycotina</taxon>
        <taxon>Sordariomycetes</taxon>
        <taxon>Hypocreomycetidae</taxon>
        <taxon>Hypocreales</taxon>
        <taxon>Nectriaceae</taxon>
        <taxon>Fusarium</taxon>
        <taxon>Fusarium redolens species complex</taxon>
    </lineage>
</organism>
<keyword evidence="6" id="KW-1185">Reference proteome</keyword>
<comment type="similarity">
    <text evidence="2">Belongs to the ustYa family.</text>
</comment>
<dbReference type="PANTHER" id="PTHR33365">
    <property type="entry name" value="YALI0B05434P"/>
    <property type="match status" value="1"/>
</dbReference>
<dbReference type="EMBL" id="JAGMUX010000004">
    <property type="protein sequence ID" value="KAH7260822.1"/>
    <property type="molecule type" value="Genomic_DNA"/>
</dbReference>
<dbReference type="Pfam" id="PF11807">
    <property type="entry name" value="UstYa"/>
    <property type="match status" value="1"/>
</dbReference>
<evidence type="ECO:0000256" key="3">
    <source>
        <dbReference type="SAM" id="MobiDB-lite"/>
    </source>
</evidence>
<dbReference type="OrthoDB" id="3687641at2759"/>
<evidence type="ECO:0000313" key="5">
    <source>
        <dbReference type="EMBL" id="KAH7260822.1"/>
    </source>
</evidence>
<proteinExistence type="inferred from homology"/>
<dbReference type="GO" id="GO:0043386">
    <property type="term" value="P:mycotoxin biosynthetic process"/>
    <property type="evidence" value="ECO:0007669"/>
    <property type="project" value="InterPro"/>
</dbReference>
<protein>
    <submittedName>
        <fullName evidence="5">Uncharacterized protein</fullName>
    </submittedName>
</protein>
<comment type="caution">
    <text evidence="5">The sequence shown here is derived from an EMBL/GenBank/DDBJ whole genome shotgun (WGS) entry which is preliminary data.</text>
</comment>
<sequence length="334" mass="38349">MATPVLTSPRLILSMHRSTRPSDREYVPVQTKETNSLNDDSSDSDIAAARSREHQRRNLSCFLVYILPWVLTVMFAILSIILLAKLYTQSQLGTYETNFATDFSFPIRTPLEKIQFRGSPHFHNNGTPWIKDPDETAPWPENVRYVGEPSQELDENWQRLIGKRYFSISDEEAKRAWGDKRHEFDMFHTLHCINELRKALRPEYYPPNSHTLHGALQNGMSPINCSYYVALLEGSRLTSMQDHCLEMLRQTVQCYGSTALIPTKFMEGLEHNYIDSDQLHVCRSFTAIRDFTDSRMPGRDRYVTRDKSLLDDRKHAIAKALGKTNGDNSKGGAS</sequence>
<gene>
    <name evidence="5" type="ORF">BKA55DRAFT_535838</name>
</gene>